<evidence type="ECO:0000313" key="2">
    <source>
        <dbReference type="EMBL" id="OAY42759.1"/>
    </source>
</evidence>
<reference evidence="2" key="1">
    <citation type="submission" date="2016-02" db="EMBL/GenBank/DDBJ databases">
        <title>WGS assembly of Manihot esculenta.</title>
        <authorList>
            <person name="Bredeson J.V."/>
            <person name="Prochnik S.E."/>
            <person name="Lyons J.B."/>
            <person name="Schmutz J."/>
            <person name="Grimwood J."/>
            <person name="Vrebalov J."/>
            <person name="Bart R.S."/>
            <person name="Amuge T."/>
            <person name="Ferguson M.E."/>
            <person name="Green R."/>
            <person name="Putnam N."/>
            <person name="Stites J."/>
            <person name="Rounsley S."/>
            <person name="Rokhsar D.S."/>
        </authorList>
    </citation>
    <scope>NUCLEOTIDE SEQUENCE [LARGE SCALE GENOMIC DNA]</scope>
    <source>
        <tissue evidence="2">Leaf</tissue>
    </source>
</reference>
<sequence>MLTSFFCCFLFLLFFCPKCLHDKREKEMKKEKNIQSRRKY</sequence>
<feature type="chain" id="PRO_5012067425" evidence="1">
    <location>
        <begin position="22"/>
        <end position="40"/>
    </location>
</feature>
<proteinExistence type="predicted"/>
<dbReference type="EMBL" id="CM004394">
    <property type="protein sequence ID" value="OAY42759.1"/>
    <property type="molecule type" value="Genomic_DNA"/>
</dbReference>
<evidence type="ECO:0000256" key="1">
    <source>
        <dbReference type="SAM" id="SignalP"/>
    </source>
</evidence>
<dbReference type="AlphaFoldDB" id="A0A2C9VCG9"/>
<protein>
    <submittedName>
        <fullName evidence="2">Uncharacterized protein</fullName>
    </submittedName>
</protein>
<organism evidence="2">
    <name type="scientific">Manihot esculenta</name>
    <name type="common">Cassava</name>
    <name type="synonym">Jatropha manihot</name>
    <dbReference type="NCBI Taxonomy" id="3983"/>
    <lineage>
        <taxon>Eukaryota</taxon>
        <taxon>Viridiplantae</taxon>
        <taxon>Streptophyta</taxon>
        <taxon>Embryophyta</taxon>
        <taxon>Tracheophyta</taxon>
        <taxon>Spermatophyta</taxon>
        <taxon>Magnoliopsida</taxon>
        <taxon>eudicotyledons</taxon>
        <taxon>Gunneridae</taxon>
        <taxon>Pentapetalae</taxon>
        <taxon>rosids</taxon>
        <taxon>fabids</taxon>
        <taxon>Malpighiales</taxon>
        <taxon>Euphorbiaceae</taxon>
        <taxon>Crotonoideae</taxon>
        <taxon>Manihoteae</taxon>
        <taxon>Manihot</taxon>
    </lineage>
</organism>
<gene>
    <name evidence="2" type="ORF">MANES_08G014000</name>
</gene>
<keyword evidence="1" id="KW-0732">Signal</keyword>
<name>A0A2C9VCG9_MANES</name>
<accession>A0A2C9VCG9</accession>
<feature type="signal peptide" evidence="1">
    <location>
        <begin position="1"/>
        <end position="21"/>
    </location>
</feature>